<sequence length="753" mass="84746">MQAASNEYKDMMRRKWRNPLSYLRVTIGLINQQAQASAYIPERDVYTYYSDLVKPMDNYKVQELYATCDQDYTTVDGSMYFLPKDAADVVLNQGIVTDGLKGEIEIRFPVQYDIKGLTVEFGKAYPVEFTIISDNRTLNVTNNADGHYVTEEIFEGATFLRFVPAAMVNGQSRFRINQITMGIGVYFDSKKILSATKKEHISPISEELPTIDFDVTVDNKDRAYDVENEESTVNFLEIGQQVEVLYGQAMDDGTIEWILGTSLALKSWSADDTEMDFQASDCFDGMDSIYYRGQYHPNGMSLYDIAVDVLTDAQVDYRNYWIDPYLKDVLVVNPMPVVTHKEALQLIANAGRCILYQNRAGRIILKSSFVPDMVATSDNETYFSHAAAILDHAKKETYALPGQDYTGVSSTQYFLPRQTDGITYLNTGYVSEAVAGDNGLFADNPTVGITMEAAYKCFGLTLEFGQNCPDTVMFHAYYNGALQEDYMVSGLTQTYVVGHEFPEFDFLELEFVRGCPNNRVVLDNITFGDSTDYILEYGVELTKTPKGTQLARVRELQVVRTMYNLSTDDTKELVRETIAVTEQDKQYTFYLSNASYDLSVMLIEPSEGQTATIIGSSAYYATVELTGIAGVTEVVVMGKEYLITQTKVSRQLNPTGSLETWENPLVSDGAHAANLADWIGDYLKSDREYDLQYRGEPRMDANDIAFLENKYVPDLLIRVTDHTLKFNGGLSGTIKARRDMSYVATAKNRLAVR</sequence>
<reference evidence="1 2" key="1">
    <citation type="submission" date="2018-08" db="EMBL/GenBank/DDBJ databases">
        <title>A genome reference for cultivated species of the human gut microbiota.</title>
        <authorList>
            <person name="Zou Y."/>
            <person name="Xue W."/>
            <person name="Luo G."/>
        </authorList>
    </citation>
    <scope>NUCLEOTIDE SEQUENCE [LARGE SCALE GENOMIC DNA]</scope>
    <source>
        <strain evidence="1 2">AM35-14</strain>
    </source>
</reference>
<gene>
    <name evidence="1" type="ORF">DW839_19315</name>
</gene>
<dbReference type="RefSeq" id="WP_119205411.1">
    <property type="nucleotide sequence ID" value="NZ_JAWEXQ010000018.1"/>
</dbReference>
<evidence type="ECO:0000313" key="2">
    <source>
        <dbReference type="Proteomes" id="UP000283975"/>
    </source>
</evidence>
<dbReference type="Proteomes" id="UP000283975">
    <property type="component" value="Unassembled WGS sequence"/>
</dbReference>
<organism evidence="1 2">
    <name type="scientific">Enterocloster bolteae</name>
    <dbReference type="NCBI Taxonomy" id="208479"/>
    <lineage>
        <taxon>Bacteria</taxon>
        <taxon>Bacillati</taxon>
        <taxon>Bacillota</taxon>
        <taxon>Clostridia</taxon>
        <taxon>Lachnospirales</taxon>
        <taxon>Lachnospiraceae</taxon>
        <taxon>Enterocloster</taxon>
    </lineage>
</organism>
<protein>
    <submittedName>
        <fullName evidence="1">Uncharacterized protein</fullName>
    </submittedName>
</protein>
<dbReference type="EMBL" id="QSHZ01000022">
    <property type="protein sequence ID" value="RHC54381.1"/>
    <property type="molecule type" value="Genomic_DNA"/>
</dbReference>
<name>A0A414AS86_9FIRM</name>
<dbReference type="AlphaFoldDB" id="A0A414AS86"/>
<accession>A0A414AS86</accession>
<proteinExistence type="predicted"/>
<evidence type="ECO:0000313" key="1">
    <source>
        <dbReference type="EMBL" id="RHC54381.1"/>
    </source>
</evidence>
<comment type="caution">
    <text evidence="1">The sequence shown here is derived from an EMBL/GenBank/DDBJ whole genome shotgun (WGS) entry which is preliminary data.</text>
</comment>